<evidence type="ECO:0000313" key="2">
    <source>
        <dbReference type="EMBL" id="CEG47172.1"/>
    </source>
</evidence>
<reference evidence="3" key="1">
    <citation type="submission" date="2014-09" db="EMBL/GenBank/DDBJ databases">
        <authorList>
            <person name="Sharma Rahul"/>
            <person name="Thines Marco"/>
        </authorList>
    </citation>
    <scope>NUCLEOTIDE SEQUENCE [LARGE SCALE GENOMIC DNA]</scope>
</reference>
<keyword evidence="3" id="KW-1185">Reference proteome</keyword>
<proteinExistence type="predicted"/>
<organism evidence="2 3">
    <name type="scientific">Plasmopara halstedii</name>
    <name type="common">Downy mildew of sunflower</name>
    <dbReference type="NCBI Taxonomy" id="4781"/>
    <lineage>
        <taxon>Eukaryota</taxon>
        <taxon>Sar</taxon>
        <taxon>Stramenopiles</taxon>
        <taxon>Oomycota</taxon>
        <taxon>Peronosporomycetes</taxon>
        <taxon>Peronosporales</taxon>
        <taxon>Peronosporaceae</taxon>
        <taxon>Plasmopara</taxon>
    </lineage>
</organism>
<evidence type="ECO:0000313" key="3">
    <source>
        <dbReference type="Proteomes" id="UP000054928"/>
    </source>
</evidence>
<dbReference type="RefSeq" id="XP_024583541.1">
    <property type="nucleotide sequence ID" value="XM_024718109.1"/>
</dbReference>
<accession>A0A0P1B1C0</accession>
<feature type="region of interest" description="Disordered" evidence="1">
    <location>
        <begin position="67"/>
        <end position="90"/>
    </location>
</feature>
<feature type="compositionally biased region" description="Basic and acidic residues" evidence="1">
    <location>
        <begin position="9"/>
        <end position="36"/>
    </location>
</feature>
<dbReference type="AlphaFoldDB" id="A0A0P1B1C0"/>
<dbReference type="Proteomes" id="UP000054928">
    <property type="component" value="Unassembled WGS sequence"/>
</dbReference>
<dbReference type="GeneID" id="36398876"/>
<dbReference type="EMBL" id="CCYD01002371">
    <property type="protein sequence ID" value="CEG47172.1"/>
    <property type="molecule type" value="Genomic_DNA"/>
</dbReference>
<protein>
    <submittedName>
        <fullName evidence="2">Uncharacterized protein</fullName>
    </submittedName>
</protein>
<sequence length="106" mass="12470">MNHLYHLGPRWERETSDTTVRETPMREKSAWKERRAISPRSGNSDTPVAEMRTCQTAKIEKLAEERRQLKQSRQHNQCSQKRGRLRSRAATKTTTALFGLLYELER</sequence>
<evidence type="ECO:0000256" key="1">
    <source>
        <dbReference type="SAM" id="MobiDB-lite"/>
    </source>
</evidence>
<name>A0A0P1B1C0_PLAHL</name>
<feature type="region of interest" description="Disordered" evidence="1">
    <location>
        <begin position="1"/>
        <end position="50"/>
    </location>
</feature>